<name>A0ABW5RWW7_9BACI</name>
<feature type="transmembrane region" description="Helical" evidence="1">
    <location>
        <begin position="85"/>
        <end position="106"/>
    </location>
</feature>
<evidence type="ECO:0000313" key="3">
    <source>
        <dbReference type="Proteomes" id="UP001597506"/>
    </source>
</evidence>
<gene>
    <name evidence="2" type="ORF">ACFSUL_14900</name>
</gene>
<keyword evidence="1" id="KW-0472">Membrane</keyword>
<dbReference type="Proteomes" id="UP001597506">
    <property type="component" value="Unassembled WGS sequence"/>
</dbReference>
<dbReference type="EMBL" id="JBHUMF010000031">
    <property type="protein sequence ID" value="MFD2682027.1"/>
    <property type="molecule type" value="Genomic_DNA"/>
</dbReference>
<keyword evidence="1" id="KW-1133">Transmembrane helix</keyword>
<evidence type="ECO:0008006" key="4">
    <source>
        <dbReference type="Google" id="ProtNLM"/>
    </source>
</evidence>
<feature type="transmembrane region" description="Helical" evidence="1">
    <location>
        <begin position="153"/>
        <end position="171"/>
    </location>
</feature>
<comment type="caution">
    <text evidence="2">The sequence shown here is derived from an EMBL/GenBank/DDBJ whole genome shotgun (WGS) entry which is preliminary data.</text>
</comment>
<evidence type="ECO:0000313" key="2">
    <source>
        <dbReference type="EMBL" id="MFD2682027.1"/>
    </source>
</evidence>
<feature type="transmembrane region" description="Helical" evidence="1">
    <location>
        <begin position="41"/>
        <end position="65"/>
    </location>
</feature>
<sequence>MIGFIKYQFISYIRSYRFIAPVASYIAWVILTYTYSGVPILSSYATTSLALFIIMTWVSVTVFSLEEISEKHILYTKLNRKQTYIRGKIVICMLITFCLFLFGLLYPLIMQSFAREMNSAHYGLSFYSHVSLGGFGVVVGAFISATHLSASRYSWLLSALVVTVSIAHNGIVDKIPLLKWVLLIFPPVTNVLTYLNAGDQLTIGGALWFSVLGVLTYLIVSFIVIEKLFMKLEK</sequence>
<feature type="transmembrane region" description="Helical" evidence="1">
    <location>
        <begin position="207"/>
        <end position="225"/>
    </location>
</feature>
<accession>A0ABW5RWW7</accession>
<dbReference type="RefSeq" id="WP_377936707.1">
    <property type="nucleotide sequence ID" value="NZ_JBHUMF010000031.1"/>
</dbReference>
<keyword evidence="3" id="KW-1185">Reference proteome</keyword>
<proteinExistence type="predicted"/>
<keyword evidence="1" id="KW-0812">Transmembrane</keyword>
<protein>
    <recommendedName>
        <fullName evidence="4">ABC transporter permease</fullName>
    </recommendedName>
</protein>
<evidence type="ECO:0000256" key="1">
    <source>
        <dbReference type="SAM" id="Phobius"/>
    </source>
</evidence>
<reference evidence="3" key="1">
    <citation type="journal article" date="2019" name="Int. J. Syst. Evol. Microbiol.">
        <title>The Global Catalogue of Microorganisms (GCM) 10K type strain sequencing project: providing services to taxonomists for standard genome sequencing and annotation.</title>
        <authorList>
            <consortium name="The Broad Institute Genomics Platform"/>
            <consortium name="The Broad Institute Genome Sequencing Center for Infectious Disease"/>
            <person name="Wu L."/>
            <person name="Ma J."/>
        </authorList>
    </citation>
    <scope>NUCLEOTIDE SEQUENCE [LARGE SCALE GENOMIC DNA]</scope>
    <source>
        <strain evidence="3">KCTC 3913</strain>
    </source>
</reference>
<feature type="transmembrane region" description="Helical" evidence="1">
    <location>
        <begin position="16"/>
        <end position="35"/>
    </location>
</feature>
<organism evidence="2 3">
    <name type="scientific">Bacillus seohaeanensis</name>
    <dbReference type="NCBI Taxonomy" id="284580"/>
    <lineage>
        <taxon>Bacteria</taxon>
        <taxon>Bacillati</taxon>
        <taxon>Bacillota</taxon>
        <taxon>Bacilli</taxon>
        <taxon>Bacillales</taxon>
        <taxon>Bacillaceae</taxon>
        <taxon>Bacillus</taxon>
    </lineage>
</organism>
<feature type="transmembrane region" description="Helical" evidence="1">
    <location>
        <begin position="126"/>
        <end position="146"/>
    </location>
</feature>